<evidence type="ECO:0000256" key="1">
    <source>
        <dbReference type="SAM" id="MobiDB-lite"/>
    </source>
</evidence>
<dbReference type="Pfam" id="PF09818">
    <property type="entry name" value="ABC_ATPase"/>
    <property type="match status" value="1"/>
</dbReference>
<dbReference type="Proteomes" id="UP000018144">
    <property type="component" value="Unassembled WGS sequence"/>
</dbReference>
<dbReference type="EMBL" id="HF935853">
    <property type="protein sequence ID" value="CCX13615.1"/>
    <property type="molecule type" value="Genomic_DNA"/>
</dbReference>
<evidence type="ECO:0000313" key="5">
    <source>
        <dbReference type="EMBL" id="CCX13615.1"/>
    </source>
</evidence>
<evidence type="ECO:0000259" key="3">
    <source>
        <dbReference type="Pfam" id="PF20446"/>
    </source>
</evidence>
<dbReference type="eggNOG" id="ENOG502QT9W">
    <property type="taxonomic scope" value="Eukaryota"/>
</dbReference>
<feature type="compositionally biased region" description="Gly residues" evidence="1">
    <location>
        <begin position="1"/>
        <end position="67"/>
    </location>
</feature>
<evidence type="ECO:0000259" key="4">
    <source>
        <dbReference type="Pfam" id="PF21117"/>
    </source>
</evidence>
<sequence length="680" mass="72188">MGDRGGYGNRGGGGGDRGYRGSGGGGGDRGFRGGGGGGGRGGGYGRGGGGGGRSGGYGRGGGGGYGRGKSDADESTEYMDLMDSENGEQVYQGQLYSEKDLAQTISRIGNAQYGGPYKWQTGLPLQLFVDHIQGDPYASPSKFRVRISLDALGVPSDVYSTPDRITAYCDYINRNIVQLVKEWRLDIAGASGSYHGPKGGDFNIYRPSQQILNRSSIVVGGLDSSEAYAEIRFMITLPANGRTIAGDKVHALLCKHLPNLIKDGLHWSTQQPDKIYTHLRTFELQNALRNKLSEMNLVAFIGNSSILPRASGADPGPMTKGAVPFTSPKSLEVTIPTNIKDVKGNPISVTGMGIPRGVTVITGGGFHGKSTLLEALQFGIYNTIPNDGRELVVTSPLAFKVRAEDGRSVVGTDISAFITSLPGGKNTTSFSSPDASGSTSMAANIQEALEIGADALIIDEDTSATNFLIRDSKMHELVRSEPITPLVTKVTALFKEKGVSTIIVIGGCGDYLSPAATVIGMESYKAEDWTARAKEIAAKYPNPLTVASSYGSIPERVVTLPELGRKGPMPKGVEKIVFKGDRDRMVDDTDVDIGGLEQLVEEGQSRMAATAMEVMKRHGGDLTIRQWVEKLRELKQKGGTNIEGKNKMGGQTVETRELEILGAVNRVRGLKVAQVSGPGI</sequence>
<feature type="domain" description="ATPase of the ABC class N-terminal" evidence="3">
    <location>
        <begin position="100"/>
        <end position="264"/>
    </location>
</feature>
<feature type="region of interest" description="Disordered" evidence="1">
    <location>
        <begin position="1"/>
        <end position="74"/>
    </location>
</feature>
<dbReference type="InterPro" id="IPR019195">
    <property type="entry name" value="ABC_ATPase_put"/>
</dbReference>
<dbReference type="Pfam" id="PF20446">
    <property type="entry name" value="ABC_N"/>
    <property type="match status" value="1"/>
</dbReference>
<organism evidence="5 6">
    <name type="scientific">Pyronema omphalodes (strain CBS 100304)</name>
    <name type="common">Pyronema confluens</name>
    <dbReference type="NCBI Taxonomy" id="1076935"/>
    <lineage>
        <taxon>Eukaryota</taxon>
        <taxon>Fungi</taxon>
        <taxon>Dikarya</taxon>
        <taxon>Ascomycota</taxon>
        <taxon>Pezizomycotina</taxon>
        <taxon>Pezizomycetes</taxon>
        <taxon>Pezizales</taxon>
        <taxon>Pyronemataceae</taxon>
        <taxon>Pyronema</taxon>
    </lineage>
</organism>
<protein>
    <submittedName>
        <fullName evidence="5">Similar to Uncharacterized protein MJ1628 acc. no. Q59022</fullName>
    </submittedName>
</protein>
<dbReference type="InterPro" id="IPR046834">
    <property type="entry name" value="ABC_ATPase_C"/>
</dbReference>
<dbReference type="InterPro" id="IPR046833">
    <property type="entry name" value="ABC_N"/>
</dbReference>
<dbReference type="PANTHER" id="PTHR38149">
    <property type="entry name" value="ATPASE"/>
    <property type="match status" value="1"/>
</dbReference>
<dbReference type="AlphaFoldDB" id="U4L7J2"/>
<dbReference type="OrthoDB" id="189459at2759"/>
<keyword evidence="6" id="KW-1185">Reference proteome</keyword>
<dbReference type="Pfam" id="PF21117">
    <property type="entry name" value="MRB1590_C"/>
    <property type="match status" value="1"/>
</dbReference>
<feature type="domain" description="MRB1590-like C-terminal" evidence="4">
    <location>
        <begin position="582"/>
        <end position="672"/>
    </location>
</feature>
<reference evidence="5 6" key="1">
    <citation type="journal article" date="2013" name="PLoS Genet.">
        <title>The genome and development-dependent transcriptomes of Pyronema confluens: a window into fungal evolution.</title>
        <authorList>
            <person name="Traeger S."/>
            <person name="Altegoer F."/>
            <person name="Freitag M."/>
            <person name="Gabaldon T."/>
            <person name="Kempken F."/>
            <person name="Kumar A."/>
            <person name="Marcet-Houben M."/>
            <person name="Poggeler S."/>
            <person name="Stajich J.E."/>
            <person name="Nowrousian M."/>
        </authorList>
    </citation>
    <scope>NUCLEOTIDE SEQUENCE [LARGE SCALE GENOMIC DNA]</scope>
    <source>
        <strain evidence="6">CBS 100304</strain>
        <tissue evidence="5">Vegetative mycelium</tissue>
    </source>
</reference>
<dbReference type="PANTHER" id="PTHR38149:SF1">
    <property type="entry name" value="ATPASE"/>
    <property type="match status" value="1"/>
</dbReference>
<gene>
    <name evidence="5" type="ORF">PCON_13208</name>
</gene>
<evidence type="ECO:0000313" key="6">
    <source>
        <dbReference type="Proteomes" id="UP000018144"/>
    </source>
</evidence>
<dbReference type="STRING" id="1076935.U4L7J2"/>
<feature type="domain" description="ATPase of the ABC class C-terminal" evidence="2">
    <location>
        <begin position="273"/>
        <end position="542"/>
    </location>
</feature>
<accession>U4L7J2</accession>
<dbReference type="InterPro" id="IPR049069">
    <property type="entry name" value="MRB1590-like_C"/>
</dbReference>
<name>U4L7J2_PYROM</name>
<evidence type="ECO:0000259" key="2">
    <source>
        <dbReference type="Pfam" id="PF09818"/>
    </source>
</evidence>
<proteinExistence type="predicted"/>